<keyword evidence="3" id="KW-1185">Reference proteome</keyword>
<feature type="transmembrane region" description="Helical" evidence="1">
    <location>
        <begin position="20"/>
        <end position="40"/>
    </location>
</feature>
<dbReference type="RefSeq" id="WP_162658094.1">
    <property type="nucleotide sequence ID" value="NZ_LR593887.1"/>
</dbReference>
<dbReference type="KEGG" id="tim:GMBLW1_09820"/>
<accession>A0A6C2YMZ8</accession>
<proteinExistence type="predicted"/>
<keyword evidence="1" id="KW-0812">Transmembrane</keyword>
<dbReference type="Proteomes" id="UP000464378">
    <property type="component" value="Chromosome"/>
</dbReference>
<evidence type="ECO:0000256" key="1">
    <source>
        <dbReference type="SAM" id="Phobius"/>
    </source>
</evidence>
<dbReference type="EMBL" id="LR586016">
    <property type="protein sequence ID" value="VIP02978.1"/>
    <property type="molecule type" value="Genomic_DNA"/>
</dbReference>
<dbReference type="AlphaFoldDB" id="A0A6C2YMZ8"/>
<organism evidence="2">
    <name type="scientific">Tuwongella immobilis</name>
    <dbReference type="NCBI Taxonomy" id="692036"/>
    <lineage>
        <taxon>Bacteria</taxon>
        <taxon>Pseudomonadati</taxon>
        <taxon>Planctomycetota</taxon>
        <taxon>Planctomycetia</taxon>
        <taxon>Gemmatales</taxon>
        <taxon>Gemmataceae</taxon>
        <taxon>Tuwongella</taxon>
    </lineage>
</organism>
<evidence type="ECO:0000313" key="3">
    <source>
        <dbReference type="Proteomes" id="UP000464378"/>
    </source>
</evidence>
<protein>
    <submittedName>
        <fullName evidence="2">Uncharacterized protein</fullName>
    </submittedName>
</protein>
<dbReference type="EMBL" id="LR593887">
    <property type="protein sequence ID" value="VTS03022.1"/>
    <property type="molecule type" value="Genomic_DNA"/>
</dbReference>
<reference evidence="2" key="1">
    <citation type="submission" date="2019-04" db="EMBL/GenBank/DDBJ databases">
        <authorList>
            <consortium name="Science for Life Laboratories"/>
        </authorList>
    </citation>
    <scope>NUCLEOTIDE SEQUENCE</scope>
    <source>
        <strain evidence="2">MBLW1</strain>
    </source>
</reference>
<dbReference type="InParanoid" id="A0A6C2YMZ8"/>
<evidence type="ECO:0000313" key="2">
    <source>
        <dbReference type="EMBL" id="VIP02978.1"/>
    </source>
</evidence>
<gene>
    <name evidence="2" type="ORF">GMBLW1_09820</name>
</gene>
<name>A0A6C2YMZ8_9BACT</name>
<sequence>MQSPTNPVAPSEGVAFGKWVARGIAIALGFAIVKCSLWTLSYATGWNWMHILITGYPVEVMEPFMKPIQPFKANKPIRD</sequence>
<keyword evidence="1" id="KW-0472">Membrane</keyword>
<keyword evidence="1" id="KW-1133">Transmembrane helix</keyword>